<dbReference type="EMBL" id="JAIWYP010000005">
    <property type="protein sequence ID" value="KAH3825888.1"/>
    <property type="molecule type" value="Genomic_DNA"/>
</dbReference>
<reference evidence="1" key="1">
    <citation type="journal article" date="2019" name="bioRxiv">
        <title>The Genome of the Zebra Mussel, Dreissena polymorpha: A Resource for Invasive Species Research.</title>
        <authorList>
            <person name="McCartney M.A."/>
            <person name="Auch B."/>
            <person name="Kono T."/>
            <person name="Mallez S."/>
            <person name="Zhang Y."/>
            <person name="Obille A."/>
            <person name="Becker A."/>
            <person name="Abrahante J.E."/>
            <person name="Garbe J."/>
            <person name="Badalamenti J.P."/>
            <person name="Herman A."/>
            <person name="Mangelson H."/>
            <person name="Liachko I."/>
            <person name="Sullivan S."/>
            <person name="Sone E.D."/>
            <person name="Koren S."/>
            <person name="Silverstein K.A.T."/>
            <person name="Beckman K.B."/>
            <person name="Gohl D.M."/>
        </authorList>
    </citation>
    <scope>NUCLEOTIDE SEQUENCE</scope>
    <source>
        <strain evidence="1">Duluth1</strain>
        <tissue evidence="1">Whole animal</tissue>
    </source>
</reference>
<proteinExistence type="predicted"/>
<sequence>MTVEQEARRLPQHGHLGTSCTWSESVTGHLLNAINVGLLLLKNHGKSSLQHMRALIRTLYYENKD</sequence>
<evidence type="ECO:0000313" key="1">
    <source>
        <dbReference type="EMBL" id="KAH3825888.1"/>
    </source>
</evidence>
<reference evidence="1" key="2">
    <citation type="submission" date="2020-11" db="EMBL/GenBank/DDBJ databases">
        <authorList>
            <person name="McCartney M.A."/>
            <person name="Auch B."/>
            <person name="Kono T."/>
            <person name="Mallez S."/>
            <person name="Becker A."/>
            <person name="Gohl D.M."/>
            <person name="Silverstein K.A.T."/>
            <person name="Koren S."/>
            <person name="Bechman K.B."/>
            <person name="Herman A."/>
            <person name="Abrahante J.E."/>
            <person name="Garbe J."/>
        </authorList>
    </citation>
    <scope>NUCLEOTIDE SEQUENCE</scope>
    <source>
        <strain evidence="1">Duluth1</strain>
        <tissue evidence="1">Whole animal</tissue>
    </source>
</reference>
<dbReference type="Proteomes" id="UP000828390">
    <property type="component" value="Unassembled WGS sequence"/>
</dbReference>
<comment type="caution">
    <text evidence="1">The sequence shown here is derived from an EMBL/GenBank/DDBJ whole genome shotgun (WGS) entry which is preliminary data.</text>
</comment>
<name>A0A9D4JZH4_DREPO</name>
<keyword evidence="2" id="KW-1185">Reference proteome</keyword>
<evidence type="ECO:0000313" key="2">
    <source>
        <dbReference type="Proteomes" id="UP000828390"/>
    </source>
</evidence>
<organism evidence="1 2">
    <name type="scientific">Dreissena polymorpha</name>
    <name type="common">Zebra mussel</name>
    <name type="synonym">Mytilus polymorpha</name>
    <dbReference type="NCBI Taxonomy" id="45954"/>
    <lineage>
        <taxon>Eukaryota</taxon>
        <taxon>Metazoa</taxon>
        <taxon>Spiralia</taxon>
        <taxon>Lophotrochozoa</taxon>
        <taxon>Mollusca</taxon>
        <taxon>Bivalvia</taxon>
        <taxon>Autobranchia</taxon>
        <taxon>Heteroconchia</taxon>
        <taxon>Euheterodonta</taxon>
        <taxon>Imparidentia</taxon>
        <taxon>Neoheterodontei</taxon>
        <taxon>Myida</taxon>
        <taxon>Dreissenoidea</taxon>
        <taxon>Dreissenidae</taxon>
        <taxon>Dreissena</taxon>
    </lineage>
</organism>
<gene>
    <name evidence="1" type="ORF">DPMN_127772</name>
</gene>
<protein>
    <submittedName>
        <fullName evidence="1">Uncharacterized protein</fullName>
    </submittedName>
</protein>
<dbReference type="AlphaFoldDB" id="A0A9D4JZH4"/>
<accession>A0A9D4JZH4</accession>